<dbReference type="CDD" id="cd02440">
    <property type="entry name" value="AdoMet_MTases"/>
    <property type="match status" value="1"/>
</dbReference>
<dbReference type="NCBIfam" id="NF001453">
    <property type="entry name" value="PRK00312.1"/>
    <property type="match status" value="1"/>
</dbReference>
<keyword evidence="5" id="KW-0963">Cytoplasm</keyword>
<accession>A0ABU1DK13</accession>
<gene>
    <name evidence="10" type="ORF">IHQ68_17520</name>
</gene>
<name>A0ABU1DK13_9HYPH</name>
<evidence type="ECO:0000256" key="6">
    <source>
        <dbReference type="ARBA" id="ARBA00022603"/>
    </source>
</evidence>
<dbReference type="NCBIfam" id="TIGR00080">
    <property type="entry name" value="pimt"/>
    <property type="match status" value="1"/>
</dbReference>
<dbReference type="EC" id="2.1.1.77" evidence="3 9"/>
<organism evidence="10 11">
    <name type="scientific">Chelatococcus sambhunathii</name>
    <dbReference type="NCBI Taxonomy" id="363953"/>
    <lineage>
        <taxon>Bacteria</taxon>
        <taxon>Pseudomonadati</taxon>
        <taxon>Pseudomonadota</taxon>
        <taxon>Alphaproteobacteria</taxon>
        <taxon>Hyphomicrobiales</taxon>
        <taxon>Chelatococcaceae</taxon>
        <taxon>Chelatococcus</taxon>
    </lineage>
</organism>
<dbReference type="SUPFAM" id="SSF53335">
    <property type="entry name" value="S-adenosyl-L-methionine-dependent methyltransferases"/>
    <property type="match status" value="1"/>
</dbReference>
<reference evidence="10" key="1">
    <citation type="submission" date="2020-10" db="EMBL/GenBank/DDBJ databases">
        <authorList>
            <person name="Abbas A."/>
            <person name="Razzaq R."/>
            <person name="Waqas M."/>
            <person name="Abbas N."/>
            <person name="Nielsen T.K."/>
            <person name="Hansen L.H."/>
            <person name="Hussain S."/>
            <person name="Shahid M."/>
        </authorList>
    </citation>
    <scope>NUCLEOTIDE SEQUENCE</scope>
    <source>
        <strain evidence="10">S14</strain>
    </source>
</reference>
<keyword evidence="7 10" id="KW-0808">Transferase</keyword>
<dbReference type="InterPro" id="IPR029063">
    <property type="entry name" value="SAM-dependent_MTases_sf"/>
</dbReference>
<evidence type="ECO:0000313" key="10">
    <source>
        <dbReference type="EMBL" id="MDR4308421.1"/>
    </source>
</evidence>
<evidence type="ECO:0000256" key="3">
    <source>
        <dbReference type="ARBA" id="ARBA00011890"/>
    </source>
</evidence>
<keyword evidence="8" id="KW-0949">S-adenosyl-L-methionine</keyword>
<evidence type="ECO:0000256" key="4">
    <source>
        <dbReference type="ARBA" id="ARBA00013346"/>
    </source>
</evidence>
<evidence type="ECO:0000256" key="7">
    <source>
        <dbReference type="ARBA" id="ARBA00022679"/>
    </source>
</evidence>
<dbReference type="PANTHER" id="PTHR11579:SF0">
    <property type="entry name" value="PROTEIN-L-ISOASPARTATE(D-ASPARTATE) O-METHYLTRANSFERASE"/>
    <property type="match status" value="1"/>
</dbReference>
<dbReference type="RefSeq" id="WP_309394164.1">
    <property type="nucleotide sequence ID" value="NZ_JADBEO010000051.1"/>
</dbReference>
<sequence length="221" mass="23406">MNGLGGGEAERTRRAELVLSLRSRGVRHLRTLAAIETIPRSLFAPSRLYDVAYADRALPIACGQTLESPSQLARAIDALGVGELDGVLEIGTGSGYATAIFATMSRRVVTIERWRSLSSAAKERIDRLGGAPNVTFVVADGAFGRAEQAPYERIFVSCAVEAPPAALLNQLKPGGVMVLPIGPAESQRLTRLTRSRDGTIEETTLGQVRLSPLVAGVAAAL</sequence>
<dbReference type="InterPro" id="IPR000682">
    <property type="entry name" value="PCMT"/>
</dbReference>
<evidence type="ECO:0000313" key="11">
    <source>
        <dbReference type="Proteomes" id="UP001181622"/>
    </source>
</evidence>
<comment type="caution">
    <text evidence="10">The sequence shown here is derived from an EMBL/GenBank/DDBJ whole genome shotgun (WGS) entry which is preliminary data.</text>
</comment>
<dbReference type="Proteomes" id="UP001181622">
    <property type="component" value="Unassembled WGS sequence"/>
</dbReference>
<comment type="subcellular location">
    <subcellularLocation>
        <location evidence="1">Cytoplasm</location>
    </subcellularLocation>
</comment>
<dbReference type="GO" id="GO:0004719">
    <property type="term" value="F:protein-L-isoaspartate (D-aspartate) O-methyltransferase activity"/>
    <property type="evidence" value="ECO:0007669"/>
    <property type="project" value="UniProtKB-EC"/>
</dbReference>
<keyword evidence="11" id="KW-1185">Reference proteome</keyword>
<evidence type="ECO:0000256" key="8">
    <source>
        <dbReference type="ARBA" id="ARBA00022691"/>
    </source>
</evidence>
<proteinExistence type="inferred from homology"/>
<dbReference type="GO" id="GO:0032259">
    <property type="term" value="P:methylation"/>
    <property type="evidence" value="ECO:0007669"/>
    <property type="project" value="UniProtKB-KW"/>
</dbReference>
<evidence type="ECO:0000256" key="1">
    <source>
        <dbReference type="ARBA" id="ARBA00004496"/>
    </source>
</evidence>
<dbReference type="Gene3D" id="3.40.50.150">
    <property type="entry name" value="Vaccinia Virus protein VP39"/>
    <property type="match status" value="1"/>
</dbReference>
<comment type="similarity">
    <text evidence="2">Belongs to the methyltransferase superfamily. L-isoaspartyl/D-aspartyl protein methyltransferase family.</text>
</comment>
<evidence type="ECO:0000256" key="2">
    <source>
        <dbReference type="ARBA" id="ARBA00005369"/>
    </source>
</evidence>
<dbReference type="EMBL" id="JADBEO010000051">
    <property type="protein sequence ID" value="MDR4308421.1"/>
    <property type="molecule type" value="Genomic_DNA"/>
</dbReference>
<dbReference type="PANTHER" id="PTHR11579">
    <property type="entry name" value="PROTEIN-L-ISOASPARTATE O-METHYLTRANSFERASE"/>
    <property type="match status" value="1"/>
</dbReference>
<evidence type="ECO:0000256" key="5">
    <source>
        <dbReference type="ARBA" id="ARBA00022490"/>
    </source>
</evidence>
<keyword evidence="6 10" id="KW-0489">Methyltransferase</keyword>
<protein>
    <recommendedName>
        <fullName evidence="4 9">Protein-L-isoaspartate O-methyltransferase</fullName>
        <ecNumber evidence="3 9">2.1.1.77</ecNumber>
    </recommendedName>
</protein>
<evidence type="ECO:0000256" key="9">
    <source>
        <dbReference type="NCBIfam" id="TIGR00080"/>
    </source>
</evidence>
<dbReference type="Pfam" id="PF01135">
    <property type="entry name" value="PCMT"/>
    <property type="match status" value="1"/>
</dbReference>